<dbReference type="GO" id="GO:0046789">
    <property type="term" value="F:host cell surface receptor binding"/>
    <property type="evidence" value="ECO:0007669"/>
    <property type="project" value="InterPro"/>
</dbReference>
<name>A0A0N9BGX3_9APIC</name>
<feature type="non-terminal residue" evidence="3">
    <location>
        <position position="1"/>
    </location>
</feature>
<dbReference type="AlphaFoldDB" id="A0A0N9BGX3"/>
<protein>
    <submittedName>
        <fullName evidence="3">Erythrocyte membrane protein 1</fullName>
    </submittedName>
</protein>
<dbReference type="InterPro" id="IPR008602">
    <property type="entry name" value="Duffy-antigen-binding"/>
</dbReference>
<dbReference type="GO" id="GO:0016020">
    <property type="term" value="C:membrane"/>
    <property type="evidence" value="ECO:0007669"/>
    <property type="project" value="InterPro"/>
</dbReference>
<dbReference type="SUPFAM" id="SSF140924">
    <property type="entry name" value="Duffy binding domain-like"/>
    <property type="match status" value="1"/>
</dbReference>
<feature type="non-terminal residue" evidence="3">
    <location>
        <position position="113"/>
    </location>
</feature>
<gene>
    <name evidence="3" type="primary">var</name>
</gene>
<reference evidence="3" key="1">
    <citation type="journal article" date="2015" name="Nat. Commun.">
        <title>Ape parasite origins of human malaria virulence genes.</title>
        <authorList>
            <person name="Larremore D.B."/>
            <person name="Sundararaman S.A."/>
            <person name="Liu W."/>
            <person name="Proto W.R."/>
            <person name="Clauset A."/>
            <person name="Loy D.E."/>
            <person name="Speede S."/>
            <person name="Plenderleith L.J."/>
            <person name="Sharp P.M."/>
            <person name="Hahn B.H."/>
            <person name="Rayner J.C."/>
            <person name="Buckee C.O."/>
        </authorList>
    </citation>
    <scope>NUCLEOTIDE SEQUENCE</scope>
    <source>
        <strain evidence="3">SYpte37-3C</strain>
    </source>
</reference>
<dbReference type="Pfam" id="PF05424">
    <property type="entry name" value="Duffy_binding"/>
    <property type="match status" value="1"/>
</dbReference>
<feature type="domain" description="Duffy-antigen binding" evidence="2">
    <location>
        <begin position="1"/>
        <end position="113"/>
    </location>
</feature>
<accession>A0A0N9BGX3</accession>
<evidence type="ECO:0000256" key="1">
    <source>
        <dbReference type="SAM" id="MobiDB-lite"/>
    </source>
</evidence>
<evidence type="ECO:0000313" key="3">
    <source>
        <dbReference type="EMBL" id="ALD49419.1"/>
    </source>
</evidence>
<sequence length="113" mass="13249">DIIRGRDLWEHQDMKKLQGHLKTIFDKINEHNGGGKYNNGNSENPPYKTLRDDWWNANRDQIWKAITCSAPETAMLTIPTTDPTTHKWHSPRCGRDKNPPYIPPDDYIPQRLR</sequence>
<feature type="compositionally biased region" description="Low complexity" evidence="1">
    <location>
        <begin position="104"/>
        <end position="113"/>
    </location>
</feature>
<proteinExistence type="predicted"/>
<evidence type="ECO:0000259" key="2">
    <source>
        <dbReference type="Pfam" id="PF05424"/>
    </source>
</evidence>
<dbReference type="EMBL" id="KP167413">
    <property type="protein sequence ID" value="ALD49419.1"/>
    <property type="molecule type" value="Genomic_DNA"/>
</dbReference>
<dbReference type="Gene3D" id="1.20.1310.20">
    <property type="entry name" value="Duffy-antigen binding domain"/>
    <property type="match status" value="1"/>
</dbReference>
<dbReference type="InterPro" id="IPR042202">
    <property type="entry name" value="Duffy-ag-bd_sf"/>
</dbReference>
<organism evidence="3">
    <name type="scientific">Plasmodium gaboni</name>
    <dbReference type="NCBI Taxonomy" id="647221"/>
    <lineage>
        <taxon>Eukaryota</taxon>
        <taxon>Sar</taxon>
        <taxon>Alveolata</taxon>
        <taxon>Apicomplexa</taxon>
        <taxon>Aconoidasida</taxon>
        <taxon>Haemosporida</taxon>
        <taxon>Plasmodiidae</taxon>
        <taxon>Plasmodium</taxon>
        <taxon>Plasmodium (Laverania)</taxon>
    </lineage>
</organism>
<feature type="region of interest" description="Disordered" evidence="1">
    <location>
        <begin position="75"/>
        <end position="113"/>
    </location>
</feature>